<dbReference type="PANTHER" id="PTHR43221">
    <property type="entry name" value="PROTEASE HTPX"/>
    <property type="match status" value="1"/>
</dbReference>
<evidence type="ECO:0000256" key="7">
    <source>
        <dbReference type="ARBA" id="ARBA00022989"/>
    </source>
</evidence>
<dbReference type="InterPro" id="IPR001915">
    <property type="entry name" value="Peptidase_M48"/>
</dbReference>
<organism evidence="13 14">
    <name type="scientific">Catenulispora pinistramenti</name>
    <dbReference type="NCBI Taxonomy" id="2705254"/>
    <lineage>
        <taxon>Bacteria</taxon>
        <taxon>Bacillati</taxon>
        <taxon>Actinomycetota</taxon>
        <taxon>Actinomycetes</taxon>
        <taxon>Catenulisporales</taxon>
        <taxon>Catenulisporaceae</taxon>
        <taxon>Catenulispora</taxon>
    </lineage>
</organism>
<evidence type="ECO:0000259" key="12">
    <source>
        <dbReference type="Pfam" id="PF01435"/>
    </source>
</evidence>
<keyword evidence="9 11" id="KW-0472">Membrane</keyword>
<evidence type="ECO:0000256" key="9">
    <source>
        <dbReference type="ARBA" id="ARBA00023136"/>
    </source>
</evidence>
<dbReference type="GO" id="GO:0008237">
    <property type="term" value="F:metallopeptidase activity"/>
    <property type="evidence" value="ECO:0007669"/>
    <property type="project" value="UniProtKB-KW"/>
</dbReference>
<proteinExistence type="inferred from homology"/>
<evidence type="ECO:0000256" key="4">
    <source>
        <dbReference type="ARBA" id="ARBA00022723"/>
    </source>
</evidence>
<dbReference type="EC" id="3.4.24.-" evidence="13"/>
<dbReference type="RefSeq" id="WP_212009155.1">
    <property type="nucleotide sequence ID" value="NZ_JAAFYZ010000030.1"/>
</dbReference>
<comment type="caution">
    <text evidence="13">The sequence shown here is derived from an EMBL/GenBank/DDBJ whole genome shotgun (WGS) entry which is preliminary data.</text>
</comment>
<keyword evidence="7 11" id="KW-1133">Transmembrane helix</keyword>
<accession>A0ABS5KNE0</accession>
<evidence type="ECO:0000256" key="6">
    <source>
        <dbReference type="ARBA" id="ARBA00022833"/>
    </source>
</evidence>
<evidence type="ECO:0000256" key="2">
    <source>
        <dbReference type="ARBA" id="ARBA00022670"/>
    </source>
</evidence>
<dbReference type="Gene3D" id="3.30.2010.10">
    <property type="entry name" value="Metalloproteases ('zincins'), catalytic domain"/>
    <property type="match status" value="1"/>
</dbReference>
<keyword evidence="1" id="KW-1003">Cell membrane</keyword>
<keyword evidence="2 10" id="KW-0645">Protease</keyword>
<dbReference type="CDD" id="cd07328">
    <property type="entry name" value="M48_Ste24p_like"/>
    <property type="match status" value="1"/>
</dbReference>
<comment type="cofactor">
    <cofactor evidence="10">
        <name>Zn(2+)</name>
        <dbReference type="ChEBI" id="CHEBI:29105"/>
    </cofactor>
    <text evidence="10">Binds 1 zinc ion per subunit.</text>
</comment>
<keyword evidence="5 10" id="KW-0378">Hydrolase</keyword>
<evidence type="ECO:0000256" key="10">
    <source>
        <dbReference type="RuleBase" id="RU003983"/>
    </source>
</evidence>
<feature type="transmembrane region" description="Helical" evidence="11">
    <location>
        <begin position="114"/>
        <end position="131"/>
    </location>
</feature>
<dbReference type="InterPro" id="IPR050083">
    <property type="entry name" value="HtpX_protease"/>
</dbReference>
<keyword evidence="14" id="KW-1185">Reference proteome</keyword>
<keyword evidence="3 11" id="KW-0812">Transmembrane</keyword>
<keyword evidence="6 10" id="KW-0862">Zinc</keyword>
<dbReference type="EMBL" id="JAAFYZ010000030">
    <property type="protein sequence ID" value="MBS2547572.1"/>
    <property type="molecule type" value="Genomic_DNA"/>
</dbReference>
<keyword evidence="8 10" id="KW-0482">Metalloprotease</keyword>
<evidence type="ECO:0000256" key="1">
    <source>
        <dbReference type="ARBA" id="ARBA00022475"/>
    </source>
</evidence>
<dbReference type="PANTHER" id="PTHR43221:SF2">
    <property type="entry name" value="PROTEASE HTPX HOMOLOG"/>
    <property type="match status" value="1"/>
</dbReference>
<evidence type="ECO:0000313" key="13">
    <source>
        <dbReference type="EMBL" id="MBS2547572.1"/>
    </source>
</evidence>
<evidence type="ECO:0000256" key="8">
    <source>
        <dbReference type="ARBA" id="ARBA00023049"/>
    </source>
</evidence>
<evidence type="ECO:0000313" key="14">
    <source>
        <dbReference type="Proteomes" id="UP000730482"/>
    </source>
</evidence>
<protein>
    <submittedName>
        <fullName evidence="13">M48 family metalloprotease</fullName>
        <ecNumber evidence="13">3.4.24.-</ecNumber>
    </submittedName>
</protein>
<name>A0ABS5KNE0_9ACTN</name>
<evidence type="ECO:0000256" key="5">
    <source>
        <dbReference type="ARBA" id="ARBA00022801"/>
    </source>
</evidence>
<feature type="transmembrane region" description="Helical" evidence="11">
    <location>
        <begin position="86"/>
        <end position="108"/>
    </location>
</feature>
<sequence length="432" mass="48118">MALTETPRTVEYTCQQCGWTGEFDARFAPWCMAQDHYLITKDEQQKSATLKKRERRRQDTARRRGEALQERLLQADDLRPGGAARLAAVSFGLAIHTLTLLIFIGAVAALLSGLWPLYIVALLGFGIAWVVRPRFGKRPGSGWIKRGKAPKLFAILDRIGEATGAPTPKYVSFDGRFNAGTARRGVRNEPVLTLGAPLWQVLAGDERLALLGHELGHQVNGDTTQSVLVASAHRSLGEWRVLFYPSTHGRRVSRGTAGFGQLLLPVVLFPFYLLMTGLQRFYGWLQVHVSLRAEFLADDIAAQTASTNAALALVRKLDTRSSVEVYMARARTAHPTFRKAPSLEDAMEMWIGLEDYIQTIPEHEYIRAARISEYRGTQIDSSHPADYLRARLLKGRPPRGGTVTVTEDEWLSVDLELASYVAEAGRAILLRR</sequence>
<keyword evidence="4" id="KW-0479">Metal-binding</keyword>
<feature type="transmembrane region" description="Helical" evidence="11">
    <location>
        <begin position="256"/>
        <end position="275"/>
    </location>
</feature>
<dbReference type="Proteomes" id="UP000730482">
    <property type="component" value="Unassembled WGS sequence"/>
</dbReference>
<feature type="domain" description="Peptidase M48" evidence="12">
    <location>
        <begin position="161"/>
        <end position="395"/>
    </location>
</feature>
<comment type="similarity">
    <text evidence="10">Belongs to the peptidase M48 family.</text>
</comment>
<evidence type="ECO:0000256" key="3">
    <source>
        <dbReference type="ARBA" id="ARBA00022692"/>
    </source>
</evidence>
<evidence type="ECO:0000256" key="11">
    <source>
        <dbReference type="SAM" id="Phobius"/>
    </source>
</evidence>
<dbReference type="Pfam" id="PF01435">
    <property type="entry name" value="Peptidase_M48"/>
    <property type="match status" value="1"/>
</dbReference>
<reference evidence="13 14" key="1">
    <citation type="submission" date="2020-02" db="EMBL/GenBank/DDBJ databases">
        <title>Acidophilic actinobacteria isolated from forest soil.</title>
        <authorList>
            <person name="Golinska P."/>
        </authorList>
    </citation>
    <scope>NUCLEOTIDE SEQUENCE [LARGE SCALE GENOMIC DNA]</scope>
    <source>
        <strain evidence="13 14">NL8</strain>
    </source>
</reference>
<gene>
    <name evidence="13" type="ORF">KGQ19_11885</name>
</gene>